<dbReference type="AlphaFoldDB" id="A0A1I2LE48"/>
<keyword evidence="4" id="KW-1185">Reference proteome</keyword>
<accession>A0A1I2LE48</accession>
<dbReference type="Proteomes" id="UP000199052">
    <property type="component" value="Unassembled WGS sequence"/>
</dbReference>
<organism evidence="2 3">
    <name type="scientific">Actinopolymorpha cephalotaxi</name>
    <dbReference type="NCBI Taxonomy" id="504797"/>
    <lineage>
        <taxon>Bacteria</taxon>
        <taxon>Bacillati</taxon>
        <taxon>Actinomycetota</taxon>
        <taxon>Actinomycetes</taxon>
        <taxon>Propionibacteriales</taxon>
        <taxon>Actinopolymorphaceae</taxon>
        <taxon>Actinopolymorpha</taxon>
    </lineage>
</organism>
<sequence length="316" mass="35367">MISIVIPFVRASAEQSPNIRADNHLATYYRAMVVTFASVRRWNPDVDLILVTNHTAPEEFARQLHGLGVSEQLEPFAHEPPAGFNRSFAASLYMLDALGQPAAAKQVLYVDPDVLCVRPLGDMRAACGDAVGALPLSYPVDHDVNGLTRRQAAELHTELGEATDSPPQHFGGECYVVPAGLAPTLIDRAESAWRLSLDRYERHESRFTTEEHIMAFALRGVPVVNLSPFVRRIWTAARHRTVDGCEPELTLWHLPAEKDRGFAEMYSLATDRDSWFWRAGADEFTQRAARSMGLSNRRPSRFVRDLAGAVYSRVRR</sequence>
<dbReference type="STRING" id="504797.SAMN05421678_10267"/>
<protein>
    <recommendedName>
        <fullName evidence="5">Lipopolysaccharide biosynthesis protein, LPS:glycosyltransferase</fullName>
    </recommendedName>
</protein>
<dbReference type="SUPFAM" id="SSF53448">
    <property type="entry name" value="Nucleotide-diphospho-sugar transferases"/>
    <property type="match status" value="1"/>
</dbReference>
<dbReference type="InterPro" id="IPR029044">
    <property type="entry name" value="Nucleotide-diphossugar_trans"/>
</dbReference>
<gene>
    <name evidence="1" type="ORF">FHR37_003813</name>
    <name evidence="2" type="ORF">SAMN05421678_10267</name>
</gene>
<reference evidence="1 4" key="2">
    <citation type="submission" date="2020-07" db="EMBL/GenBank/DDBJ databases">
        <title>Sequencing the genomes of 1000 actinobacteria strains.</title>
        <authorList>
            <person name="Klenk H.-P."/>
        </authorList>
    </citation>
    <scope>NUCLEOTIDE SEQUENCE [LARGE SCALE GENOMIC DNA]</scope>
    <source>
        <strain evidence="1 4">DSM 45117</strain>
    </source>
</reference>
<evidence type="ECO:0000313" key="4">
    <source>
        <dbReference type="Proteomes" id="UP000533017"/>
    </source>
</evidence>
<evidence type="ECO:0000313" key="2">
    <source>
        <dbReference type="EMBL" id="SFF76828.1"/>
    </source>
</evidence>
<name>A0A1I2LE48_9ACTN</name>
<dbReference type="Gene3D" id="3.90.550.10">
    <property type="entry name" value="Spore Coat Polysaccharide Biosynthesis Protein SpsA, Chain A"/>
    <property type="match status" value="1"/>
</dbReference>
<reference evidence="2 3" key="1">
    <citation type="submission" date="2016-10" db="EMBL/GenBank/DDBJ databases">
        <authorList>
            <person name="de Groot N.N."/>
        </authorList>
    </citation>
    <scope>NUCLEOTIDE SEQUENCE [LARGE SCALE GENOMIC DNA]</scope>
    <source>
        <strain evidence="2 3">CPCC 202808</strain>
    </source>
</reference>
<proteinExistence type="predicted"/>
<evidence type="ECO:0000313" key="3">
    <source>
        <dbReference type="Proteomes" id="UP000199052"/>
    </source>
</evidence>
<dbReference type="OrthoDB" id="7605130at2"/>
<evidence type="ECO:0008006" key="5">
    <source>
        <dbReference type="Google" id="ProtNLM"/>
    </source>
</evidence>
<dbReference type="RefSeq" id="WP_092881004.1">
    <property type="nucleotide sequence ID" value="NZ_FOOI01000002.1"/>
</dbReference>
<dbReference type="EMBL" id="JACBZA010000001">
    <property type="protein sequence ID" value="NYH84962.1"/>
    <property type="molecule type" value="Genomic_DNA"/>
</dbReference>
<dbReference type="Proteomes" id="UP000533017">
    <property type="component" value="Unassembled WGS sequence"/>
</dbReference>
<evidence type="ECO:0000313" key="1">
    <source>
        <dbReference type="EMBL" id="NYH84962.1"/>
    </source>
</evidence>
<dbReference type="EMBL" id="FOOI01000002">
    <property type="protein sequence ID" value="SFF76828.1"/>
    <property type="molecule type" value="Genomic_DNA"/>
</dbReference>